<dbReference type="Proteomes" id="UP000215914">
    <property type="component" value="Unassembled WGS sequence"/>
</dbReference>
<reference evidence="1" key="2">
    <citation type="submission" date="2020-06" db="EMBL/GenBank/DDBJ databases">
        <title>Helianthus annuus Genome sequencing and assembly Release 2.</title>
        <authorList>
            <person name="Gouzy J."/>
            <person name="Langlade N."/>
            <person name="Munos S."/>
        </authorList>
    </citation>
    <scope>NUCLEOTIDE SEQUENCE</scope>
    <source>
        <tissue evidence="1">Leaves</tissue>
    </source>
</reference>
<gene>
    <name evidence="1" type="ORF">HanXRQr2_Chr09g0391951</name>
</gene>
<reference evidence="1" key="1">
    <citation type="journal article" date="2017" name="Nature">
        <title>The sunflower genome provides insights into oil metabolism, flowering and Asterid evolution.</title>
        <authorList>
            <person name="Badouin H."/>
            <person name="Gouzy J."/>
            <person name="Grassa C.J."/>
            <person name="Murat F."/>
            <person name="Staton S.E."/>
            <person name="Cottret L."/>
            <person name="Lelandais-Briere C."/>
            <person name="Owens G.L."/>
            <person name="Carrere S."/>
            <person name="Mayjonade B."/>
            <person name="Legrand L."/>
            <person name="Gill N."/>
            <person name="Kane N.C."/>
            <person name="Bowers J.E."/>
            <person name="Hubner S."/>
            <person name="Bellec A."/>
            <person name="Berard A."/>
            <person name="Berges H."/>
            <person name="Blanchet N."/>
            <person name="Boniface M.C."/>
            <person name="Brunel D."/>
            <person name="Catrice O."/>
            <person name="Chaidir N."/>
            <person name="Claudel C."/>
            <person name="Donnadieu C."/>
            <person name="Faraut T."/>
            <person name="Fievet G."/>
            <person name="Helmstetter N."/>
            <person name="King M."/>
            <person name="Knapp S.J."/>
            <person name="Lai Z."/>
            <person name="Le Paslier M.C."/>
            <person name="Lippi Y."/>
            <person name="Lorenzon L."/>
            <person name="Mandel J.R."/>
            <person name="Marage G."/>
            <person name="Marchand G."/>
            <person name="Marquand E."/>
            <person name="Bret-Mestries E."/>
            <person name="Morien E."/>
            <person name="Nambeesan S."/>
            <person name="Nguyen T."/>
            <person name="Pegot-Espagnet P."/>
            <person name="Pouilly N."/>
            <person name="Raftis F."/>
            <person name="Sallet E."/>
            <person name="Schiex T."/>
            <person name="Thomas J."/>
            <person name="Vandecasteele C."/>
            <person name="Vares D."/>
            <person name="Vear F."/>
            <person name="Vautrin S."/>
            <person name="Crespi M."/>
            <person name="Mangin B."/>
            <person name="Burke J.M."/>
            <person name="Salse J."/>
            <person name="Munos S."/>
            <person name="Vincourt P."/>
            <person name="Rieseberg L.H."/>
            <person name="Langlade N.B."/>
        </authorList>
    </citation>
    <scope>NUCLEOTIDE SEQUENCE</scope>
    <source>
        <tissue evidence="1">Leaves</tissue>
    </source>
</reference>
<evidence type="ECO:0000313" key="2">
    <source>
        <dbReference type="Proteomes" id="UP000215914"/>
    </source>
</evidence>
<sequence length="44" mass="5274">MGFIWCLGSSKDGLESDEWIWKIMCLFRLLKQCYVLFSTCYVLF</sequence>
<dbReference type="Gramene" id="mRNA:HanXRQr2_Chr09g0391951">
    <property type="protein sequence ID" value="mRNA:HanXRQr2_Chr09g0391951"/>
    <property type="gene ID" value="HanXRQr2_Chr09g0391951"/>
</dbReference>
<dbReference type="AlphaFoldDB" id="A0A9K3I781"/>
<organism evidence="1 2">
    <name type="scientific">Helianthus annuus</name>
    <name type="common">Common sunflower</name>
    <dbReference type="NCBI Taxonomy" id="4232"/>
    <lineage>
        <taxon>Eukaryota</taxon>
        <taxon>Viridiplantae</taxon>
        <taxon>Streptophyta</taxon>
        <taxon>Embryophyta</taxon>
        <taxon>Tracheophyta</taxon>
        <taxon>Spermatophyta</taxon>
        <taxon>Magnoliopsida</taxon>
        <taxon>eudicotyledons</taxon>
        <taxon>Gunneridae</taxon>
        <taxon>Pentapetalae</taxon>
        <taxon>asterids</taxon>
        <taxon>campanulids</taxon>
        <taxon>Asterales</taxon>
        <taxon>Asteraceae</taxon>
        <taxon>Asteroideae</taxon>
        <taxon>Heliantheae alliance</taxon>
        <taxon>Heliantheae</taxon>
        <taxon>Helianthus</taxon>
    </lineage>
</organism>
<comment type="caution">
    <text evidence="1">The sequence shown here is derived from an EMBL/GenBank/DDBJ whole genome shotgun (WGS) entry which is preliminary data.</text>
</comment>
<evidence type="ECO:0000313" key="1">
    <source>
        <dbReference type="EMBL" id="KAF5791200.1"/>
    </source>
</evidence>
<proteinExistence type="predicted"/>
<keyword evidence="2" id="KW-1185">Reference proteome</keyword>
<name>A0A9K3I781_HELAN</name>
<accession>A0A9K3I781</accession>
<dbReference type="EMBL" id="MNCJ02000324">
    <property type="protein sequence ID" value="KAF5791200.1"/>
    <property type="molecule type" value="Genomic_DNA"/>
</dbReference>
<protein>
    <submittedName>
        <fullName evidence="1">Uncharacterized protein</fullName>
    </submittedName>
</protein>